<dbReference type="GeneID" id="110783843"/>
<gene>
    <name evidence="18" type="primary">LOC110783843</name>
</gene>
<keyword evidence="9" id="KW-0934">Plastid</keyword>
<keyword evidence="11" id="KW-0808">Transferase</keyword>
<keyword evidence="13" id="KW-0368">Histidine biosynthesis</keyword>
<evidence type="ECO:0000256" key="14">
    <source>
        <dbReference type="ARBA" id="ARBA00059284"/>
    </source>
</evidence>
<dbReference type="NCBIfam" id="TIGR00070">
    <property type="entry name" value="hisG"/>
    <property type="match status" value="1"/>
</dbReference>
<keyword evidence="12" id="KW-0809">Transit peptide</keyword>
<organism evidence="17 18">
    <name type="scientific">Spinacia oleracea</name>
    <name type="common">Spinach</name>
    <dbReference type="NCBI Taxonomy" id="3562"/>
    <lineage>
        <taxon>Eukaryota</taxon>
        <taxon>Viridiplantae</taxon>
        <taxon>Streptophyta</taxon>
        <taxon>Embryophyta</taxon>
        <taxon>Tracheophyta</taxon>
        <taxon>Spermatophyta</taxon>
        <taxon>Magnoliopsida</taxon>
        <taxon>eudicotyledons</taxon>
        <taxon>Gunneridae</taxon>
        <taxon>Pentapetalae</taxon>
        <taxon>Caryophyllales</taxon>
        <taxon>Chenopodiaceae</taxon>
        <taxon>Chenopodioideae</taxon>
        <taxon>Anserineae</taxon>
        <taxon>Spinacia</taxon>
    </lineage>
</organism>
<dbReference type="Pfam" id="PF01634">
    <property type="entry name" value="HisG"/>
    <property type="match status" value="1"/>
</dbReference>
<dbReference type="InterPro" id="IPR013115">
    <property type="entry name" value="HisG_C"/>
</dbReference>
<dbReference type="RefSeq" id="XP_021843924.1">
    <property type="nucleotide sequence ID" value="XM_021988232.2"/>
</dbReference>
<evidence type="ECO:0000256" key="8">
    <source>
        <dbReference type="ARBA" id="ARBA00022605"/>
    </source>
</evidence>
<dbReference type="InterPro" id="IPR013820">
    <property type="entry name" value="ATP_PRibTrfase_cat"/>
</dbReference>
<evidence type="ECO:0000259" key="15">
    <source>
        <dbReference type="Pfam" id="PF01634"/>
    </source>
</evidence>
<evidence type="ECO:0000256" key="1">
    <source>
        <dbReference type="ARBA" id="ARBA00000915"/>
    </source>
</evidence>
<evidence type="ECO:0000313" key="18">
    <source>
        <dbReference type="RefSeq" id="XP_021843924.1"/>
    </source>
</evidence>
<evidence type="ECO:0000256" key="12">
    <source>
        <dbReference type="ARBA" id="ARBA00022946"/>
    </source>
</evidence>
<evidence type="ECO:0000256" key="3">
    <source>
        <dbReference type="ARBA" id="ARBA00004229"/>
    </source>
</evidence>
<dbReference type="PROSITE" id="PS01316">
    <property type="entry name" value="ATP_P_PHORIBOSYLTR"/>
    <property type="match status" value="1"/>
</dbReference>
<dbReference type="GO" id="GO:0000287">
    <property type="term" value="F:magnesium ion binding"/>
    <property type="evidence" value="ECO:0007669"/>
    <property type="project" value="InterPro"/>
</dbReference>
<evidence type="ECO:0000256" key="2">
    <source>
        <dbReference type="ARBA" id="ARBA00001946"/>
    </source>
</evidence>
<reference evidence="18" key="2">
    <citation type="submission" date="2025-08" db="UniProtKB">
        <authorList>
            <consortium name="RefSeq"/>
        </authorList>
    </citation>
    <scope>IDENTIFICATION</scope>
    <source>
        <tissue evidence="18">Leaf</tissue>
    </source>
</reference>
<dbReference type="GO" id="GO:0000105">
    <property type="term" value="P:L-histidine biosynthetic process"/>
    <property type="evidence" value="ECO:0000318"/>
    <property type="project" value="GO_Central"/>
</dbReference>
<evidence type="ECO:0000256" key="5">
    <source>
        <dbReference type="ARBA" id="ARBA00007955"/>
    </source>
</evidence>
<dbReference type="Pfam" id="PF08029">
    <property type="entry name" value="HisG_C"/>
    <property type="match status" value="1"/>
</dbReference>
<dbReference type="Gene3D" id="3.40.190.10">
    <property type="entry name" value="Periplasmic binding protein-like II"/>
    <property type="match status" value="2"/>
</dbReference>
<dbReference type="KEGG" id="soe:110783843"/>
<dbReference type="OrthoDB" id="2574at2759"/>
<keyword evidence="17" id="KW-1185">Reference proteome</keyword>
<dbReference type="InterPro" id="IPR015867">
    <property type="entry name" value="N-reg_PII/ATP_PRibTrfase_C"/>
</dbReference>
<keyword evidence="7" id="KW-0150">Chloroplast</keyword>
<dbReference type="Proteomes" id="UP000813463">
    <property type="component" value="Chromosome 3"/>
</dbReference>
<evidence type="ECO:0000256" key="11">
    <source>
        <dbReference type="ARBA" id="ARBA00022679"/>
    </source>
</evidence>
<sequence>MAAATATMMMLQQPFLQQCPSLAAFPHSPSSISLSSSSSRFSVKFIVHSCCQTSPSPMNVVNGNVDLKPAERSEIRLGLPSKGRMASDTLDLLKDCQLSVKQANPRQYVAQIPQISNLEVWFQRPSDIVRKLLSGDLDLGIVGFDTLSEYGQGSEDLVIVHNALDYGECRLSIAIPKYGIFENVNSVKELAEMPQWTSDKPLRVATGFTYLGPKFMKDNGLEHVAFSTADGALEAAPAMGIADAILDLVSSGTTLKENNLKEIEGGVVLQSQAVLVASKKSLYNRKGVLDTTHEILERFEAHLRAEGQFTVVANMRGSSAEEVAERILSQSSLSGLQGPTISPVFCKKDGRASADYYAICICVPKKALYTSVKQLRAIGGSGVLISPLTYIFDEETPRWCELLNKLGL</sequence>
<keyword evidence="8" id="KW-0028">Amino-acid biosynthesis</keyword>
<dbReference type="Gene3D" id="3.30.70.120">
    <property type="match status" value="1"/>
</dbReference>
<comment type="similarity">
    <text evidence="5">Belongs to the ATP phosphoribosyltransferase family. Long subfamily.</text>
</comment>
<evidence type="ECO:0000256" key="4">
    <source>
        <dbReference type="ARBA" id="ARBA00004667"/>
    </source>
</evidence>
<proteinExistence type="inferred from homology"/>
<reference evidence="17" key="1">
    <citation type="journal article" date="2021" name="Nat. Commun.">
        <title>Genomic analyses provide insights into spinach domestication and the genetic basis of agronomic traits.</title>
        <authorList>
            <person name="Cai X."/>
            <person name="Sun X."/>
            <person name="Xu C."/>
            <person name="Sun H."/>
            <person name="Wang X."/>
            <person name="Ge C."/>
            <person name="Zhang Z."/>
            <person name="Wang Q."/>
            <person name="Fei Z."/>
            <person name="Jiao C."/>
            <person name="Wang Q."/>
        </authorList>
    </citation>
    <scope>NUCLEOTIDE SEQUENCE [LARGE SCALE GENOMIC DNA]</scope>
    <source>
        <strain evidence="17">cv. Varoflay</strain>
    </source>
</reference>
<dbReference type="SUPFAM" id="SSF54913">
    <property type="entry name" value="GlnB-like"/>
    <property type="match status" value="1"/>
</dbReference>
<evidence type="ECO:0000256" key="9">
    <source>
        <dbReference type="ARBA" id="ARBA00022640"/>
    </source>
</evidence>
<protein>
    <recommendedName>
        <fullName evidence="6">ATP phosphoribosyltransferase</fullName>
        <ecNumber evidence="6">2.4.2.17</ecNumber>
    </recommendedName>
</protein>
<dbReference type="CDD" id="cd13593">
    <property type="entry name" value="PBP2_HisGL3"/>
    <property type="match status" value="1"/>
</dbReference>
<evidence type="ECO:0000313" key="17">
    <source>
        <dbReference type="Proteomes" id="UP000813463"/>
    </source>
</evidence>
<evidence type="ECO:0000256" key="13">
    <source>
        <dbReference type="ARBA" id="ARBA00023102"/>
    </source>
</evidence>
<dbReference type="NCBIfam" id="TIGR03455">
    <property type="entry name" value="HisG_C-term"/>
    <property type="match status" value="1"/>
</dbReference>
<evidence type="ECO:0000256" key="10">
    <source>
        <dbReference type="ARBA" id="ARBA00022676"/>
    </source>
</evidence>
<name>A0A9R0JR61_SPIOL</name>
<evidence type="ECO:0000256" key="7">
    <source>
        <dbReference type="ARBA" id="ARBA00022528"/>
    </source>
</evidence>
<comment type="catalytic activity">
    <reaction evidence="1">
        <text>1-(5-phospho-beta-D-ribosyl)-ATP + diphosphate = 5-phospho-alpha-D-ribose 1-diphosphate + ATP</text>
        <dbReference type="Rhea" id="RHEA:18473"/>
        <dbReference type="ChEBI" id="CHEBI:30616"/>
        <dbReference type="ChEBI" id="CHEBI:33019"/>
        <dbReference type="ChEBI" id="CHEBI:58017"/>
        <dbReference type="ChEBI" id="CHEBI:73183"/>
        <dbReference type="EC" id="2.4.2.17"/>
    </reaction>
</comment>
<dbReference type="AlphaFoldDB" id="A0A9R0JR61"/>
<keyword evidence="10 18" id="KW-0328">Glycosyltransferase</keyword>
<feature type="domain" description="Histidine biosynthesis HisG C-terminal" evidence="16">
    <location>
        <begin position="305"/>
        <end position="389"/>
    </location>
</feature>
<dbReference type="PANTHER" id="PTHR21403:SF8">
    <property type="entry name" value="ATP PHOSPHORIBOSYLTRANSFERASE"/>
    <property type="match status" value="1"/>
</dbReference>
<dbReference type="InterPro" id="IPR011322">
    <property type="entry name" value="N-reg_PII-like_a/b"/>
</dbReference>
<dbReference type="InterPro" id="IPR018198">
    <property type="entry name" value="ATP_PRibTrfase_CS"/>
</dbReference>
<evidence type="ECO:0000256" key="6">
    <source>
        <dbReference type="ARBA" id="ARBA00011946"/>
    </source>
</evidence>
<feature type="domain" description="ATP phosphoribosyltransferase catalytic" evidence="15">
    <location>
        <begin position="124"/>
        <end position="298"/>
    </location>
</feature>
<comment type="pathway">
    <text evidence="4">Amino-acid biosynthesis; L-histidine biosynthesis; L-histidine from 5-phospho-alpha-D-ribose 1-diphosphate: step 1/9.</text>
</comment>
<dbReference type="SUPFAM" id="SSF53850">
    <property type="entry name" value="Periplasmic binding protein-like II"/>
    <property type="match status" value="1"/>
</dbReference>
<comment type="function">
    <text evidence="14">Catalyzes the condensation of ATP and 5-phosphoribose 1-diphosphate to form N'-(5'-phosphoribosyl)-ATP (PR-ATP).</text>
</comment>
<dbReference type="EC" id="2.4.2.17" evidence="6"/>
<dbReference type="GO" id="GO:0009507">
    <property type="term" value="C:chloroplast"/>
    <property type="evidence" value="ECO:0007669"/>
    <property type="project" value="UniProtKB-SubCell"/>
</dbReference>
<dbReference type="InterPro" id="IPR001348">
    <property type="entry name" value="ATP_PRibTrfase_HisG"/>
</dbReference>
<evidence type="ECO:0000259" key="16">
    <source>
        <dbReference type="Pfam" id="PF08029"/>
    </source>
</evidence>
<accession>A0A9R0JR61</accession>
<dbReference type="FunFam" id="3.40.190.10:FF:000118">
    <property type="entry name" value="ATP phosphoribosyltransferase 2, chloroplastic"/>
    <property type="match status" value="1"/>
</dbReference>
<dbReference type="PANTHER" id="PTHR21403">
    <property type="entry name" value="ATP PHOSPHORIBOSYLTRANSFERASE ATP-PRTASE"/>
    <property type="match status" value="1"/>
</dbReference>
<dbReference type="FunFam" id="3.30.70.120:FF:000007">
    <property type="entry name" value="ATP phosphoribosyltransferase, chloroplastic"/>
    <property type="match status" value="1"/>
</dbReference>
<dbReference type="GO" id="GO:0003879">
    <property type="term" value="F:ATP phosphoribosyltransferase activity"/>
    <property type="evidence" value="ECO:0000318"/>
    <property type="project" value="GO_Central"/>
</dbReference>
<comment type="subcellular location">
    <subcellularLocation>
        <location evidence="3">Plastid</location>
        <location evidence="3">Chloroplast</location>
    </subcellularLocation>
</comment>
<comment type="cofactor">
    <cofactor evidence="2">
        <name>Mg(2+)</name>
        <dbReference type="ChEBI" id="CHEBI:18420"/>
    </cofactor>
</comment>